<evidence type="ECO:0000256" key="1">
    <source>
        <dbReference type="SAM" id="Phobius"/>
    </source>
</evidence>
<evidence type="ECO:0000313" key="3">
    <source>
        <dbReference type="Proteomes" id="UP000005237"/>
    </source>
</evidence>
<keyword evidence="1" id="KW-0472">Membrane</keyword>
<feature type="transmembrane region" description="Helical" evidence="1">
    <location>
        <begin position="187"/>
        <end position="211"/>
    </location>
</feature>
<name>A0A8R1DRE5_CAEJA</name>
<reference evidence="3" key="1">
    <citation type="submission" date="2010-08" db="EMBL/GenBank/DDBJ databases">
        <authorList>
            <consortium name="Caenorhabditis japonica Sequencing Consortium"/>
            <person name="Wilson R.K."/>
        </authorList>
    </citation>
    <scope>NUCLEOTIDE SEQUENCE [LARGE SCALE GENOMIC DNA]</scope>
    <source>
        <strain evidence="3">DF5081</strain>
    </source>
</reference>
<dbReference type="AlphaFoldDB" id="A0A8R1DRE5"/>
<reference evidence="2" key="2">
    <citation type="submission" date="2022-06" db="UniProtKB">
        <authorList>
            <consortium name="EnsemblMetazoa"/>
        </authorList>
    </citation>
    <scope>IDENTIFICATION</scope>
    <source>
        <strain evidence="2">DF5081</strain>
    </source>
</reference>
<evidence type="ECO:0000313" key="2">
    <source>
        <dbReference type="EnsemblMetazoa" id="CJA09358.1"/>
    </source>
</evidence>
<feature type="transmembrane region" description="Helical" evidence="1">
    <location>
        <begin position="95"/>
        <end position="112"/>
    </location>
</feature>
<proteinExistence type="predicted"/>
<keyword evidence="1" id="KW-0812">Transmembrane</keyword>
<dbReference type="InterPro" id="IPR053220">
    <property type="entry name" value="Nematode_rcpt-like_serp_H"/>
</dbReference>
<dbReference type="InterPro" id="IPR019422">
    <property type="entry name" value="7TM_GPCR_serpentine_rcpt_Srh"/>
</dbReference>
<sequence length="244" mass="27398">MTSYLNTAEFCAFALHCLGSFSLPVYVFGTYCILFKTPATMRPVQWTLFNFHLWSCLLDVGISFLTTPYVLFPLLAGYPLGLLKDFGVGMAEQTFIVVVMVGITFASILAIFESRLRVFIFTDNCWHSVRNPWLVVNYLMGALFFLPNYLSVPEQKMAGELISTWAGCISNNNHMESMFILSTGTRLLLRTGAATLVPIAFEIIFIALLTGRIISQHGGKMISAYTARLQKKFQNALVMQVRDQ</sequence>
<accession>A0A8R1DRE5</accession>
<feature type="transmembrane region" description="Helical" evidence="1">
    <location>
        <begin position="133"/>
        <end position="150"/>
    </location>
</feature>
<protein>
    <submittedName>
        <fullName evidence="2">Uncharacterized protein</fullName>
    </submittedName>
</protein>
<organism evidence="2 3">
    <name type="scientific">Caenorhabditis japonica</name>
    <dbReference type="NCBI Taxonomy" id="281687"/>
    <lineage>
        <taxon>Eukaryota</taxon>
        <taxon>Metazoa</taxon>
        <taxon>Ecdysozoa</taxon>
        <taxon>Nematoda</taxon>
        <taxon>Chromadorea</taxon>
        <taxon>Rhabditida</taxon>
        <taxon>Rhabditina</taxon>
        <taxon>Rhabditomorpha</taxon>
        <taxon>Rhabditoidea</taxon>
        <taxon>Rhabditidae</taxon>
        <taxon>Peloderinae</taxon>
        <taxon>Caenorhabditis</taxon>
    </lineage>
</organism>
<dbReference type="Proteomes" id="UP000005237">
    <property type="component" value="Unassembled WGS sequence"/>
</dbReference>
<dbReference type="EnsemblMetazoa" id="CJA09358.1">
    <property type="protein sequence ID" value="CJA09358.1"/>
    <property type="gene ID" value="WBGene00128562"/>
</dbReference>
<dbReference type="PANTHER" id="PTHR22941:SF131">
    <property type="entry name" value="SERPENTINE RECEPTOR, CLASS H"/>
    <property type="match status" value="1"/>
</dbReference>
<dbReference type="PANTHER" id="PTHR22941">
    <property type="entry name" value="SERPENTINE RECEPTOR"/>
    <property type="match status" value="1"/>
</dbReference>
<keyword evidence="3" id="KW-1185">Reference proteome</keyword>
<feature type="transmembrane region" description="Helical" evidence="1">
    <location>
        <begin position="56"/>
        <end position="75"/>
    </location>
</feature>
<keyword evidence="1" id="KW-1133">Transmembrane helix</keyword>
<feature type="transmembrane region" description="Helical" evidence="1">
    <location>
        <begin position="12"/>
        <end position="35"/>
    </location>
</feature>
<dbReference type="Pfam" id="PF10318">
    <property type="entry name" value="7TM_GPCR_Srh"/>
    <property type="match status" value="1"/>
</dbReference>